<reference evidence="1" key="1">
    <citation type="journal article" date="2023" name="Mol. Phylogenet. Evol.">
        <title>Genome-scale phylogeny and comparative genomics of the fungal order Sordariales.</title>
        <authorList>
            <person name="Hensen N."/>
            <person name="Bonometti L."/>
            <person name="Westerberg I."/>
            <person name="Brannstrom I.O."/>
            <person name="Guillou S."/>
            <person name="Cros-Aarteil S."/>
            <person name="Calhoun S."/>
            <person name="Haridas S."/>
            <person name="Kuo A."/>
            <person name="Mondo S."/>
            <person name="Pangilinan J."/>
            <person name="Riley R."/>
            <person name="LaButti K."/>
            <person name="Andreopoulos B."/>
            <person name="Lipzen A."/>
            <person name="Chen C."/>
            <person name="Yan M."/>
            <person name="Daum C."/>
            <person name="Ng V."/>
            <person name="Clum A."/>
            <person name="Steindorff A."/>
            <person name="Ohm R.A."/>
            <person name="Martin F."/>
            <person name="Silar P."/>
            <person name="Natvig D.O."/>
            <person name="Lalanne C."/>
            <person name="Gautier V."/>
            <person name="Ament-Velasquez S.L."/>
            <person name="Kruys A."/>
            <person name="Hutchinson M.I."/>
            <person name="Powell A.J."/>
            <person name="Barry K."/>
            <person name="Miller A.N."/>
            <person name="Grigoriev I.V."/>
            <person name="Debuchy R."/>
            <person name="Gladieux P."/>
            <person name="Hiltunen Thoren M."/>
            <person name="Johannesson H."/>
        </authorList>
    </citation>
    <scope>NUCLEOTIDE SEQUENCE</scope>
    <source>
        <strain evidence="1">CBS 955.72</strain>
    </source>
</reference>
<evidence type="ECO:0000313" key="2">
    <source>
        <dbReference type="Proteomes" id="UP001275084"/>
    </source>
</evidence>
<dbReference type="AlphaFoldDB" id="A0AAJ0MKD9"/>
<reference evidence="1" key="2">
    <citation type="submission" date="2023-06" db="EMBL/GenBank/DDBJ databases">
        <authorList>
            <consortium name="Lawrence Berkeley National Laboratory"/>
            <person name="Haridas S."/>
            <person name="Hensen N."/>
            <person name="Bonometti L."/>
            <person name="Westerberg I."/>
            <person name="Brannstrom I.O."/>
            <person name="Guillou S."/>
            <person name="Cros-Aarteil S."/>
            <person name="Calhoun S."/>
            <person name="Kuo A."/>
            <person name="Mondo S."/>
            <person name="Pangilinan J."/>
            <person name="Riley R."/>
            <person name="Labutti K."/>
            <person name="Andreopoulos B."/>
            <person name="Lipzen A."/>
            <person name="Chen C."/>
            <person name="Yanf M."/>
            <person name="Daum C."/>
            <person name="Ng V."/>
            <person name="Clum A."/>
            <person name="Steindorff A."/>
            <person name="Ohm R."/>
            <person name="Martin F."/>
            <person name="Silar P."/>
            <person name="Natvig D."/>
            <person name="Lalanne C."/>
            <person name="Gautier V."/>
            <person name="Ament-Velasquez S.L."/>
            <person name="Kruys A."/>
            <person name="Hutchinson M.I."/>
            <person name="Powell A.J."/>
            <person name="Barry K."/>
            <person name="Miller A.N."/>
            <person name="Grigoriev I.V."/>
            <person name="Debuchy R."/>
            <person name="Gladieux P."/>
            <person name="Thoren M.H."/>
            <person name="Johannesson H."/>
        </authorList>
    </citation>
    <scope>NUCLEOTIDE SEQUENCE</scope>
    <source>
        <strain evidence="1">CBS 955.72</strain>
    </source>
</reference>
<keyword evidence="2" id="KW-1185">Reference proteome</keyword>
<accession>A0AAJ0MKD9</accession>
<protein>
    <submittedName>
        <fullName evidence="1">Uncharacterized protein</fullName>
    </submittedName>
</protein>
<evidence type="ECO:0000313" key="1">
    <source>
        <dbReference type="EMBL" id="KAK3363647.1"/>
    </source>
</evidence>
<gene>
    <name evidence="1" type="ORF">B0T25DRAFT_51124</name>
</gene>
<dbReference type="Proteomes" id="UP001275084">
    <property type="component" value="Unassembled WGS sequence"/>
</dbReference>
<dbReference type="EMBL" id="JAUIQD010000001">
    <property type="protein sequence ID" value="KAK3363647.1"/>
    <property type="molecule type" value="Genomic_DNA"/>
</dbReference>
<comment type="caution">
    <text evidence="1">The sequence shown here is derived from an EMBL/GenBank/DDBJ whole genome shotgun (WGS) entry which is preliminary data.</text>
</comment>
<organism evidence="1 2">
    <name type="scientific">Lasiosphaeria hispida</name>
    <dbReference type="NCBI Taxonomy" id="260671"/>
    <lineage>
        <taxon>Eukaryota</taxon>
        <taxon>Fungi</taxon>
        <taxon>Dikarya</taxon>
        <taxon>Ascomycota</taxon>
        <taxon>Pezizomycotina</taxon>
        <taxon>Sordariomycetes</taxon>
        <taxon>Sordariomycetidae</taxon>
        <taxon>Sordariales</taxon>
        <taxon>Lasiosphaeriaceae</taxon>
        <taxon>Lasiosphaeria</taxon>
    </lineage>
</organism>
<proteinExistence type="predicted"/>
<sequence>MEEATAGQRDICSILIPYIHSFKSRANKQTRVGLYRQMHPPNPCVPDPDRLNKKCMAVIKITVLDLPASILIRQQINGSDAARRVFTVSGKKKDPRSGNKMTLEGRRRGVTFRLPSGRVSIGKSSLWSDGSQLRRASRLSALRIYTWCSPNSPVEWLQRVGSAMPTYRMCGRRPGECGERSCRLVFAWDLHTPHECVLLLIDCVEPKDEAQAEFFEGDGGGGDAKGRGTACGSGWCARRGVRQVPRALAAGIRSKRV</sequence>
<name>A0AAJ0MKD9_9PEZI</name>